<accession>A0A0E9PFZ3</accession>
<feature type="region of interest" description="Disordered" evidence="1">
    <location>
        <begin position="1"/>
        <end position="25"/>
    </location>
</feature>
<sequence length="25" mass="2829">MGLHCRWTSRGGVRGRPSCSSRLRI</sequence>
<organism evidence="2">
    <name type="scientific">Anguilla anguilla</name>
    <name type="common">European freshwater eel</name>
    <name type="synonym">Muraena anguilla</name>
    <dbReference type="NCBI Taxonomy" id="7936"/>
    <lineage>
        <taxon>Eukaryota</taxon>
        <taxon>Metazoa</taxon>
        <taxon>Chordata</taxon>
        <taxon>Craniata</taxon>
        <taxon>Vertebrata</taxon>
        <taxon>Euteleostomi</taxon>
        <taxon>Actinopterygii</taxon>
        <taxon>Neopterygii</taxon>
        <taxon>Teleostei</taxon>
        <taxon>Anguilliformes</taxon>
        <taxon>Anguillidae</taxon>
        <taxon>Anguilla</taxon>
    </lineage>
</organism>
<protein>
    <submittedName>
        <fullName evidence="2">Uncharacterized protein</fullName>
    </submittedName>
</protein>
<dbReference type="AlphaFoldDB" id="A0A0E9PFZ3"/>
<evidence type="ECO:0000256" key="1">
    <source>
        <dbReference type="SAM" id="MobiDB-lite"/>
    </source>
</evidence>
<evidence type="ECO:0000313" key="2">
    <source>
        <dbReference type="EMBL" id="JAH03207.1"/>
    </source>
</evidence>
<reference evidence="2" key="2">
    <citation type="journal article" date="2015" name="Fish Shellfish Immunol.">
        <title>Early steps in the European eel (Anguilla anguilla)-Vibrio vulnificus interaction in the gills: Role of the RtxA13 toxin.</title>
        <authorList>
            <person name="Callol A."/>
            <person name="Pajuelo D."/>
            <person name="Ebbesson L."/>
            <person name="Teles M."/>
            <person name="MacKenzie S."/>
            <person name="Amaro C."/>
        </authorList>
    </citation>
    <scope>NUCLEOTIDE SEQUENCE</scope>
</reference>
<name>A0A0E9PFZ3_ANGAN</name>
<dbReference type="EMBL" id="GBXM01105370">
    <property type="protein sequence ID" value="JAH03207.1"/>
    <property type="molecule type" value="Transcribed_RNA"/>
</dbReference>
<reference evidence="2" key="1">
    <citation type="submission" date="2014-11" db="EMBL/GenBank/DDBJ databases">
        <authorList>
            <person name="Amaro Gonzalez C."/>
        </authorList>
    </citation>
    <scope>NUCLEOTIDE SEQUENCE</scope>
</reference>
<proteinExistence type="predicted"/>